<dbReference type="Proteomes" id="UP000005408">
    <property type="component" value="Unassembled WGS sequence"/>
</dbReference>
<name>A0A8W8M753_MAGGI</name>
<dbReference type="PROSITE" id="PS00518">
    <property type="entry name" value="ZF_RING_1"/>
    <property type="match status" value="1"/>
</dbReference>
<feature type="domain" description="B box-type" evidence="7">
    <location>
        <begin position="88"/>
        <end position="138"/>
    </location>
</feature>
<dbReference type="Gene3D" id="3.30.40.10">
    <property type="entry name" value="Zinc/RING finger domain, C3HC4 (zinc finger)"/>
    <property type="match status" value="1"/>
</dbReference>
<dbReference type="SMART" id="SM00184">
    <property type="entry name" value="RING"/>
    <property type="match status" value="1"/>
</dbReference>
<dbReference type="PROSITE" id="PS50119">
    <property type="entry name" value="ZF_BBOX"/>
    <property type="match status" value="2"/>
</dbReference>
<dbReference type="SUPFAM" id="SSF57850">
    <property type="entry name" value="RING/U-box"/>
    <property type="match status" value="1"/>
</dbReference>
<dbReference type="SUPFAM" id="SSF57845">
    <property type="entry name" value="B-box zinc-binding domain"/>
    <property type="match status" value="1"/>
</dbReference>
<dbReference type="InterPro" id="IPR027370">
    <property type="entry name" value="Znf-RING_euk"/>
</dbReference>
<evidence type="ECO:0000256" key="2">
    <source>
        <dbReference type="ARBA" id="ARBA00022771"/>
    </source>
</evidence>
<evidence type="ECO:0000256" key="4">
    <source>
        <dbReference type="PROSITE-ProRule" id="PRU00024"/>
    </source>
</evidence>
<proteinExistence type="predicted"/>
<dbReference type="EnsemblMetazoa" id="G32091.2">
    <property type="protein sequence ID" value="G32091.2:cds"/>
    <property type="gene ID" value="G32091"/>
</dbReference>
<dbReference type="Pfam" id="PF13445">
    <property type="entry name" value="zf-RING_UBOX"/>
    <property type="match status" value="1"/>
</dbReference>
<evidence type="ECO:0008006" key="10">
    <source>
        <dbReference type="Google" id="ProtNLM"/>
    </source>
</evidence>
<feature type="domain" description="B box-type" evidence="7">
    <location>
        <begin position="149"/>
        <end position="184"/>
    </location>
</feature>
<dbReference type="InterPro" id="IPR017907">
    <property type="entry name" value="Znf_RING_CS"/>
</dbReference>
<keyword evidence="1" id="KW-0479">Metal-binding</keyword>
<dbReference type="PANTHER" id="PTHR25462">
    <property type="entry name" value="BONUS, ISOFORM C-RELATED"/>
    <property type="match status" value="1"/>
</dbReference>
<reference evidence="8" key="1">
    <citation type="submission" date="2022-08" db="UniProtKB">
        <authorList>
            <consortium name="EnsemblMetazoa"/>
        </authorList>
    </citation>
    <scope>IDENTIFICATION</scope>
    <source>
        <strain evidence="8">05x7-T-G4-1.051#20</strain>
    </source>
</reference>
<evidence type="ECO:0000256" key="3">
    <source>
        <dbReference type="ARBA" id="ARBA00022833"/>
    </source>
</evidence>
<feature type="domain" description="RING-type" evidence="6">
    <location>
        <begin position="6"/>
        <end position="53"/>
    </location>
</feature>
<dbReference type="OMA" id="MECLCAG"/>
<accession>A0A8W8M753</accession>
<dbReference type="PANTHER" id="PTHR25462:SF296">
    <property type="entry name" value="MEIOTIC P26, ISOFORM F"/>
    <property type="match status" value="1"/>
</dbReference>
<keyword evidence="3" id="KW-0862">Zinc</keyword>
<dbReference type="OrthoDB" id="6043636at2759"/>
<keyword evidence="2 4" id="KW-0863">Zinc-finger</keyword>
<dbReference type="Gene3D" id="3.30.160.60">
    <property type="entry name" value="Classic Zinc Finger"/>
    <property type="match status" value="1"/>
</dbReference>
<dbReference type="AlphaFoldDB" id="A0A8W8M753"/>
<keyword evidence="5" id="KW-0175">Coiled coil</keyword>
<protein>
    <recommendedName>
        <fullName evidence="10">Tripartite motif-containing protein 56</fullName>
    </recommendedName>
</protein>
<dbReference type="InterPro" id="IPR047153">
    <property type="entry name" value="TRIM45/56/19-like"/>
</dbReference>
<organism evidence="8 9">
    <name type="scientific">Magallana gigas</name>
    <name type="common">Pacific oyster</name>
    <name type="synonym">Crassostrea gigas</name>
    <dbReference type="NCBI Taxonomy" id="29159"/>
    <lineage>
        <taxon>Eukaryota</taxon>
        <taxon>Metazoa</taxon>
        <taxon>Spiralia</taxon>
        <taxon>Lophotrochozoa</taxon>
        <taxon>Mollusca</taxon>
        <taxon>Bivalvia</taxon>
        <taxon>Autobranchia</taxon>
        <taxon>Pteriomorphia</taxon>
        <taxon>Ostreida</taxon>
        <taxon>Ostreoidea</taxon>
        <taxon>Ostreidae</taxon>
        <taxon>Magallana</taxon>
    </lineage>
</organism>
<evidence type="ECO:0000313" key="8">
    <source>
        <dbReference type="EnsemblMetazoa" id="G32091.1:cds"/>
    </source>
</evidence>
<dbReference type="GO" id="GO:0008270">
    <property type="term" value="F:zinc ion binding"/>
    <property type="evidence" value="ECO:0007669"/>
    <property type="project" value="UniProtKB-KW"/>
</dbReference>
<feature type="coiled-coil region" evidence="5">
    <location>
        <begin position="217"/>
        <end position="266"/>
    </location>
</feature>
<evidence type="ECO:0000259" key="7">
    <source>
        <dbReference type="PROSITE" id="PS50119"/>
    </source>
</evidence>
<dbReference type="EnsemblMetazoa" id="G32091.1">
    <property type="protein sequence ID" value="G32091.1:cds"/>
    <property type="gene ID" value="G32091"/>
</dbReference>
<dbReference type="SUPFAM" id="SSF101898">
    <property type="entry name" value="NHL repeat"/>
    <property type="match status" value="1"/>
</dbReference>
<dbReference type="InterPro" id="IPR001841">
    <property type="entry name" value="Znf_RING"/>
</dbReference>
<dbReference type="InterPro" id="IPR013083">
    <property type="entry name" value="Znf_RING/FYVE/PHD"/>
</dbReference>
<dbReference type="PROSITE" id="PS50089">
    <property type="entry name" value="ZF_RING_2"/>
    <property type="match status" value="1"/>
</dbReference>
<evidence type="ECO:0000256" key="1">
    <source>
        <dbReference type="ARBA" id="ARBA00022723"/>
    </source>
</evidence>
<dbReference type="CDD" id="cd19757">
    <property type="entry name" value="Bbox1"/>
    <property type="match status" value="1"/>
</dbReference>
<sequence>MDVTICPICMETLQIPRCIPCSHNFCQQCLNNHINNSCIGKDFPTGFHCPVCRKYVPGSISTDNPSLWAETFPKNAIIEFMIKSNDEKVLKLCKPCLNDNKEESASTLCGSCMECLCAGCTDHHKKLTITKEHEVVPLNVINKSFHRKTEENFCSKHDFRHIELYCFDHDTPCCSVCCVTDHKTCKMDTIEKAFENIEKDNDSLQMISEIDRVASHLQKLKEIQKEKQSKIEDKADEIRDESKRIRQEINETMKKLEHELLEDLAEGMKATRKAIAGNMETFSDLIDLSNHCKAFLANPSKKSCNPGYVGGFYQIKKQLKRLKSAKLSIKDTAITATFSSVLKEVKSSKQLASLTVNEKPISLSILEFQSIPKGIVQVEKTVLDIYHKYGARINEMFLFENDADLFVCVDDKTNLVCTTSGLCRKSVHFGFTILHAVMMRGKIYAVSNRKNLHAIEYLENSATYSRIKFNINRRCFSVSVFQENLVVGCNNAILHLETNGKEQKIIPAEGRGLDVISLNIGNIVYIGRTVTGMRIVRGIESNGRELWKYEHSELKRPWGLTKDFVENIYIAGNFSNNIHMLSSAGYALKIFEQIPLPSRMILRKESNDEFYVVSASTSVKQVKLIL</sequence>
<evidence type="ECO:0000259" key="6">
    <source>
        <dbReference type="PROSITE" id="PS50089"/>
    </source>
</evidence>
<evidence type="ECO:0000313" key="9">
    <source>
        <dbReference type="Proteomes" id="UP000005408"/>
    </source>
</evidence>
<evidence type="ECO:0000256" key="5">
    <source>
        <dbReference type="SAM" id="Coils"/>
    </source>
</evidence>
<dbReference type="InterPro" id="IPR000315">
    <property type="entry name" value="Znf_B-box"/>
</dbReference>
<keyword evidence="9" id="KW-1185">Reference proteome</keyword>
<dbReference type="EnsemblMetazoa" id="G32091.3">
    <property type="protein sequence ID" value="G32091.3:cds"/>
    <property type="gene ID" value="G32091"/>
</dbReference>